<dbReference type="InterPro" id="IPR050709">
    <property type="entry name" value="Biotin_Carboxyl_Carrier/Decarb"/>
</dbReference>
<proteinExistence type="predicted"/>
<comment type="caution">
    <text evidence="3">The sequence shown here is derived from an EMBL/GenBank/DDBJ whole genome shotgun (WGS) entry which is preliminary data.</text>
</comment>
<dbReference type="PANTHER" id="PTHR45266:SF3">
    <property type="entry name" value="OXALOACETATE DECARBOXYLASE ALPHA CHAIN"/>
    <property type="match status" value="1"/>
</dbReference>
<keyword evidence="3" id="KW-0670">Pyruvate</keyword>
<dbReference type="InterPro" id="IPR001882">
    <property type="entry name" value="Biotin_BS"/>
</dbReference>
<dbReference type="Proteomes" id="UP000223071">
    <property type="component" value="Unassembled WGS sequence"/>
</dbReference>
<dbReference type="PROSITE" id="PS50968">
    <property type="entry name" value="BIOTINYL_LIPOYL"/>
    <property type="match status" value="1"/>
</dbReference>
<dbReference type="InterPro" id="IPR011053">
    <property type="entry name" value="Single_hybrid_motif"/>
</dbReference>
<feature type="domain" description="Lipoyl-binding" evidence="2">
    <location>
        <begin position="95"/>
        <end position="172"/>
    </location>
</feature>
<organism evidence="3 4">
    <name type="scientific">Tepidiforma thermophila (strain KCTC 52669 / CGMCC 1.13589 / G233)</name>
    <dbReference type="NCBI Taxonomy" id="2761530"/>
    <lineage>
        <taxon>Bacteria</taxon>
        <taxon>Bacillati</taxon>
        <taxon>Chloroflexota</taxon>
        <taxon>Tepidiformia</taxon>
        <taxon>Tepidiformales</taxon>
        <taxon>Tepidiformaceae</taxon>
        <taxon>Tepidiforma</taxon>
    </lineage>
</organism>
<dbReference type="PANTHER" id="PTHR45266">
    <property type="entry name" value="OXALOACETATE DECARBOXYLASE ALPHA CHAIN"/>
    <property type="match status" value="1"/>
</dbReference>
<dbReference type="RefSeq" id="WP_098503643.1">
    <property type="nucleotide sequence ID" value="NZ_PDJQ01000001.1"/>
</dbReference>
<dbReference type="PROSITE" id="PS00188">
    <property type="entry name" value="BIOTIN"/>
    <property type="match status" value="1"/>
</dbReference>
<dbReference type="AlphaFoldDB" id="A0A2A9HFX0"/>
<sequence length="172" mass="18174">MAKVTIGGRTYEVEVRGDRVIVDGHEYPVTVREDAGYLTVTAGTVPYRVQLPPPDQRQSGMEVQVDYRPFKVEWEGRLGGGPAPRERAAASAAAGGGAKAAVKGAVTAQISGKVVRINVKPGQVVARGDVLLILEAMKMENEIKAPADGTVKEVPVSEGARVTEGDVLVVIE</sequence>
<evidence type="ECO:0000259" key="2">
    <source>
        <dbReference type="PROSITE" id="PS50968"/>
    </source>
</evidence>
<dbReference type="Pfam" id="PF00364">
    <property type="entry name" value="Biotin_lipoyl"/>
    <property type="match status" value="1"/>
</dbReference>
<gene>
    <name evidence="3" type="ORF">A9A59_1456</name>
</gene>
<evidence type="ECO:0000313" key="3">
    <source>
        <dbReference type="EMBL" id="PFG74243.1"/>
    </source>
</evidence>
<keyword evidence="4" id="KW-1185">Reference proteome</keyword>
<dbReference type="Gene3D" id="2.40.50.100">
    <property type="match status" value="1"/>
</dbReference>
<dbReference type="InterPro" id="IPR000089">
    <property type="entry name" value="Biotin_lipoyl"/>
</dbReference>
<accession>A0A2A9HFX0</accession>
<protein>
    <submittedName>
        <fullName evidence="3">Oxaloacetate decarboxylase alpha subunit/pyruvate carboxylase subunit B</fullName>
    </submittedName>
</protein>
<evidence type="ECO:0000313" key="4">
    <source>
        <dbReference type="Proteomes" id="UP000223071"/>
    </source>
</evidence>
<dbReference type="CDD" id="cd06850">
    <property type="entry name" value="biotinyl_domain"/>
    <property type="match status" value="1"/>
</dbReference>
<dbReference type="SUPFAM" id="SSF51230">
    <property type="entry name" value="Single hybrid motif"/>
    <property type="match status" value="1"/>
</dbReference>
<evidence type="ECO:0000256" key="1">
    <source>
        <dbReference type="ARBA" id="ARBA00023267"/>
    </source>
</evidence>
<reference evidence="3 4" key="1">
    <citation type="submission" date="2017-09" db="EMBL/GenBank/DDBJ databases">
        <title>Sequencing the genomes of two abundant thermophiles in Great Basin hot springs: Thermocrinis jamiesonii and novel Chloroflexi Thermoflexus hugenholtzii.</title>
        <authorList>
            <person name="Hedlund B."/>
        </authorList>
    </citation>
    <scope>NUCLEOTIDE SEQUENCE [LARGE SCALE GENOMIC DNA]</scope>
    <source>
        <strain evidence="3 4">G233</strain>
    </source>
</reference>
<dbReference type="FunFam" id="2.40.50.100:FF:000003">
    <property type="entry name" value="Acetyl-CoA carboxylase biotin carboxyl carrier protein"/>
    <property type="match status" value="1"/>
</dbReference>
<dbReference type="EMBL" id="PDJQ01000001">
    <property type="protein sequence ID" value="PFG74243.1"/>
    <property type="molecule type" value="Genomic_DNA"/>
</dbReference>
<keyword evidence="1" id="KW-0092">Biotin</keyword>
<name>A0A2A9HFX0_TEPT2</name>